<name>A0A0D6JI73_9HYPH</name>
<protein>
    <recommendedName>
        <fullName evidence="4">Metalloprotease</fullName>
    </recommendedName>
</protein>
<evidence type="ECO:0000313" key="2">
    <source>
        <dbReference type="EMBL" id="CPR21615.1"/>
    </source>
</evidence>
<feature type="signal peptide" evidence="1">
    <location>
        <begin position="1"/>
        <end position="22"/>
    </location>
</feature>
<evidence type="ECO:0000313" key="3">
    <source>
        <dbReference type="Proteomes" id="UP000033187"/>
    </source>
</evidence>
<evidence type="ECO:0000256" key="1">
    <source>
        <dbReference type="SAM" id="SignalP"/>
    </source>
</evidence>
<evidence type="ECO:0008006" key="4">
    <source>
        <dbReference type="Google" id="ProtNLM"/>
    </source>
</evidence>
<dbReference type="EMBL" id="LN829119">
    <property type="protein sequence ID" value="CPR21615.1"/>
    <property type="molecule type" value="Genomic_DNA"/>
</dbReference>
<proteinExistence type="predicted"/>
<accession>A0A0D6JI73</accession>
<organism evidence="2 3">
    <name type="scientific">Candidatus Filomicrobium marinum</name>
    <dbReference type="NCBI Taxonomy" id="1608628"/>
    <lineage>
        <taxon>Bacteria</taxon>
        <taxon>Pseudomonadati</taxon>
        <taxon>Pseudomonadota</taxon>
        <taxon>Alphaproteobacteria</taxon>
        <taxon>Hyphomicrobiales</taxon>
        <taxon>Hyphomicrobiaceae</taxon>
        <taxon>Filomicrobium</taxon>
    </lineage>
</organism>
<feature type="chain" id="PRO_5002306241" description="Metalloprotease" evidence="1">
    <location>
        <begin position="23"/>
        <end position="233"/>
    </location>
</feature>
<dbReference type="RefSeq" id="WP_046478582.1">
    <property type="nucleotide sequence ID" value="NZ_LN829118.1"/>
</dbReference>
<dbReference type="InterPro" id="IPR046579">
    <property type="entry name" value="DUF6639"/>
</dbReference>
<dbReference type="Proteomes" id="UP000033187">
    <property type="component" value="Chromosome 1"/>
</dbReference>
<gene>
    <name evidence="2" type="ORF">YBN1229_v1_3127</name>
</gene>
<dbReference type="KEGG" id="fil:BN1229_v1_2786"/>
<keyword evidence="1" id="KW-0732">Signal</keyword>
<keyword evidence="3" id="KW-1185">Reference proteome</keyword>
<reference evidence="3" key="1">
    <citation type="submission" date="2015-02" db="EMBL/GenBank/DDBJ databases">
        <authorList>
            <person name="Chooi Y.-H."/>
        </authorList>
    </citation>
    <scope>NUCLEOTIDE SEQUENCE [LARGE SCALE GENOMIC DNA]</scope>
    <source>
        <strain evidence="3">strain Y</strain>
    </source>
</reference>
<sequence length="233" mass="26190">MARNRRYVLGFTVLLLASVAHALGVRALALDCPGIPIEVSGSSDVEGRAVCASAKRANAFFEYCGLPQKRKLRVEILSEVIQPFGLPVIALFDAKRWRIQISTFEAMRTILLPGSAYRRLPLRDVYDSLVVHEVAHAVFREHIGHRNLPIAAHEYVAYAVQINSMPTKTRDLFLSTFQRPTSLDVEMFNDIYLAMAPLRFGANAHRHLFRHGQSCEMLSKIVAGRVVFSQELE</sequence>
<dbReference type="Pfam" id="PF20344">
    <property type="entry name" value="DUF6639"/>
    <property type="match status" value="1"/>
</dbReference>
<dbReference type="KEGG" id="fiy:BN1229_v1_3127"/>
<dbReference type="OrthoDB" id="7830139at2"/>
<dbReference type="AlphaFoldDB" id="A0A0D6JI73"/>